<evidence type="ECO:0000256" key="7">
    <source>
        <dbReference type="PROSITE-ProRule" id="PRU00042"/>
    </source>
</evidence>
<comment type="subcellular location">
    <subcellularLocation>
        <location evidence="2">Cytoplasm</location>
        <location evidence="2">Cytoskeleton</location>
        <location evidence="2">Cilium basal body</location>
    </subcellularLocation>
    <subcellularLocation>
        <location evidence="1">Cytoplasm</location>
        <location evidence="1">Cytoskeleton</location>
        <location evidence="1">Microtubule organizing center</location>
        <location evidence="1">Centrosome</location>
        <location evidence="1">Centriole</location>
    </subcellularLocation>
</comment>
<dbReference type="GO" id="GO:0036064">
    <property type="term" value="C:ciliary basal body"/>
    <property type="evidence" value="ECO:0007669"/>
    <property type="project" value="TreeGrafter"/>
</dbReference>
<proteinExistence type="inferred from homology"/>
<keyword evidence="7" id="KW-0479">Metal-binding</keyword>
<organism evidence="10 11">
    <name type="scientific">Allacma fusca</name>
    <dbReference type="NCBI Taxonomy" id="39272"/>
    <lineage>
        <taxon>Eukaryota</taxon>
        <taxon>Metazoa</taxon>
        <taxon>Ecdysozoa</taxon>
        <taxon>Arthropoda</taxon>
        <taxon>Hexapoda</taxon>
        <taxon>Collembola</taxon>
        <taxon>Symphypleona</taxon>
        <taxon>Sminthuridae</taxon>
        <taxon>Allacma</taxon>
    </lineage>
</organism>
<sequence>MSTHKGNFQVLTLEEKKFMLPSPFRRKVESLDWKKIASTDIEKIVQTSNIEALEEFFGQITHCRPEIEFESSSDSGFLKCTQLEEQNAALTLELQTLKDGLSAAKKELRRRKELLVSAQNEVVGDNRDEYDPCPYCSKRFLTTSYLMAHMQRRHQGLPFQPPFPTQNVYHGFAPKYPEKDYNPMQISPGQPSKQLLL</sequence>
<comment type="caution">
    <text evidence="10">The sequence shown here is derived from an EMBL/GenBank/DDBJ whole genome shotgun (WGS) entry which is preliminary data.</text>
</comment>
<keyword evidence="7" id="KW-0862">Zinc</keyword>
<dbReference type="AlphaFoldDB" id="A0A8J2PB14"/>
<keyword evidence="4 8" id="KW-0175">Coiled coil</keyword>
<evidence type="ECO:0000256" key="6">
    <source>
        <dbReference type="ARBA" id="ARBA00023273"/>
    </source>
</evidence>
<dbReference type="Proteomes" id="UP000708208">
    <property type="component" value="Unassembled WGS sequence"/>
</dbReference>
<gene>
    <name evidence="10" type="ORF">AFUS01_LOCUS18953</name>
</gene>
<keyword evidence="7" id="KW-0863">Zinc-finger</keyword>
<dbReference type="InterPro" id="IPR051241">
    <property type="entry name" value="DZIP_RILPL"/>
</dbReference>
<dbReference type="GO" id="GO:0005814">
    <property type="term" value="C:centriole"/>
    <property type="evidence" value="ECO:0007669"/>
    <property type="project" value="UniProtKB-SubCell"/>
</dbReference>
<feature type="domain" description="C2H2-type" evidence="9">
    <location>
        <begin position="131"/>
        <end position="156"/>
    </location>
</feature>
<evidence type="ECO:0000256" key="2">
    <source>
        <dbReference type="ARBA" id="ARBA00004120"/>
    </source>
</evidence>
<dbReference type="GO" id="GO:0005737">
    <property type="term" value="C:cytoplasm"/>
    <property type="evidence" value="ECO:0007669"/>
    <property type="project" value="TreeGrafter"/>
</dbReference>
<dbReference type="PANTHER" id="PTHR21502">
    <property type="entry name" value="ZINC FINGER PROTEIN DZIP1"/>
    <property type="match status" value="1"/>
</dbReference>
<keyword evidence="11" id="KW-1185">Reference proteome</keyword>
<dbReference type="PANTHER" id="PTHR21502:SF3">
    <property type="entry name" value="CILIUM ASSEMBLY PROTEIN DZIP1L"/>
    <property type="match status" value="1"/>
</dbReference>
<keyword evidence="6" id="KW-0966">Cell projection</keyword>
<dbReference type="GO" id="GO:0060271">
    <property type="term" value="P:cilium assembly"/>
    <property type="evidence" value="ECO:0007669"/>
    <property type="project" value="TreeGrafter"/>
</dbReference>
<dbReference type="PROSITE" id="PS00028">
    <property type="entry name" value="ZINC_FINGER_C2H2_1"/>
    <property type="match status" value="1"/>
</dbReference>
<dbReference type="OrthoDB" id="515971at2759"/>
<reference evidence="10" key="1">
    <citation type="submission" date="2021-06" db="EMBL/GenBank/DDBJ databases">
        <authorList>
            <person name="Hodson N. C."/>
            <person name="Mongue J. A."/>
            <person name="Jaron S. K."/>
        </authorList>
    </citation>
    <scope>NUCLEOTIDE SEQUENCE</scope>
</reference>
<protein>
    <recommendedName>
        <fullName evidence="9">C2H2-type domain-containing protein</fullName>
    </recommendedName>
</protein>
<evidence type="ECO:0000256" key="5">
    <source>
        <dbReference type="ARBA" id="ARBA00023212"/>
    </source>
</evidence>
<evidence type="ECO:0000256" key="1">
    <source>
        <dbReference type="ARBA" id="ARBA00004114"/>
    </source>
</evidence>
<dbReference type="GO" id="GO:0008270">
    <property type="term" value="F:zinc ion binding"/>
    <property type="evidence" value="ECO:0007669"/>
    <property type="project" value="UniProtKB-KW"/>
</dbReference>
<dbReference type="Pfam" id="PF13815">
    <property type="entry name" value="Dzip-like_N"/>
    <property type="match status" value="1"/>
</dbReference>
<keyword evidence="5" id="KW-0963">Cytoplasm</keyword>
<accession>A0A8J2PB14</accession>
<name>A0A8J2PB14_9HEXA</name>
<keyword evidence="5" id="KW-0206">Cytoskeleton</keyword>
<dbReference type="InterPro" id="IPR032714">
    <property type="entry name" value="DZIP1_N"/>
</dbReference>
<evidence type="ECO:0000256" key="8">
    <source>
        <dbReference type="SAM" id="Coils"/>
    </source>
</evidence>
<dbReference type="EMBL" id="CAJVCH010192097">
    <property type="protein sequence ID" value="CAG7730296.1"/>
    <property type="molecule type" value="Genomic_DNA"/>
</dbReference>
<evidence type="ECO:0000256" key="3">
    <source>
        <dbReference type="ARBA" id="ARBA00009131"/>
    </source>
</evidence>
<feature type="coiled-coil region" evidence="8">
    <location>
        <begin position="80"/>
        <end position="121"/>
    </location>
</feature>
<evidence type="ECO:0000313" key="10">
    <source>
        <dbReference type="EMBL" id="CAG7730296.1"/>
    </source>
</evidence>
<evidence type="ECO:0000313" key="11">
    <source>
        <dbReference type="Proteomes" id="UP000708208"/>
    </source>
</evidence>
<dbReference type="InterPro" id="IPR013087">
    <property type="entry name" value="Znf_C2H2_type"/>
</dbReference>
<evidence type="ECO:0000259" key="9">
    <source>
        <dbReference type="PROSITE" id="PS50157"/>
    </source>
</evidence>
<comment type="similarity">
    <text evidence="3">Belongs to the DZIP C2H2-type zinc-finger protein family.</text>
</comment>
<dbReference type="PROSITE" id="PS50157">
    <property type="entry name" value="ZINC_FINGER_C2H2_2"/>
    <property type="match status" value="1"/>
</dbReference>
<evidence type="ECO:0000256" key="4">
    <source>
        <dbReference type="ARBA" id="ARBA00023054"/>
    </source>
</evidence>